<protein>
    <submittedName>
        <fullName evidence="1">Uncharacterized protein</fullName>
    </submittedName>
</protein>
<proteinExistence type="predicted"/>
<accession>A0A0B6ZZA0</accession>
<dbReference type="EMBL" id="HACG01027089">
    <property type="protein sequence ID" value="CEK73954.1"/>
    <property type="molecule type" value="Transcribed_RNA"/>
</dbReference>
<organism evidence="1">
    <name type="scientific">Arion vulgaris</name>
    <dbReference type="NCBI Taxonomy" id="1028688"/>
    <lineage>
        <taxon>Eukaryota</taxon>
        <taxon>Metazoa</taxon>
        <taxon>Spiralia</taxon>
        <taxon>Lophotrochozoa</taxon>
        <taxon>Mollusca</taxon>
        <taxon>Gastropoda</taxon>
        <taxon>Heterobranchia</taxon>
        <taxon>Euthyneura</taxon>
        <taxon>Panpulmonata</taxon>
        <taxon>Eupulmonata</taxon>
        <taxon>Stylommatophora</taxon>
        <taxon>Helicina</taxon>
        <taxon>Arionoidea</taxon>
        <taxon>Arionidae</taxon>
        <taxon>Arion</taxon>
    </lineage>
</organism>
<sequence>MNVQEKLMSLTPNRCTISSSDHTIAVKMCEISILLRVCYQFSAAWAGLLVRPESLLPILSWLD</sequence>
<reference evidence="1" key="1">
    <citation type="submission" date="2014-12" db="EMBL/GenBank/DDBJ databases">
        <title>Insight into the proteome of Arion vulgaris.</title>
        <authorList>
            <person name="Aradska J."/>
            <person name="Bulat T."/>
            <person name="Smidak R."/>
            <person name="Sarate P."/>
            <person name="Gangsoo J."/>
            <person name="Sialana F."/>
            <person name="Bilban M."/>
            <person name="Lubec G."/>
        </authorList>
    </citation>
    <scope>NUCLEOTIDE SEQUENCE</scope>
    <source>
        <tissue evidence="1">Skin</tissue>
    </source>
</reference>
<gene>
    <name evidence="1" type="primary">ORF89057</name>
</gene>
<dbReference type="AlphaFoldDB" id="A0A0B6ZZA0"/>
<name>A0A0B6ZZA0_9EUPU</name>
<evidence type="ECO:0000313" key="1">
    <source>
        <dbReference type="EMBL" id="CEK73954.1"/>
    </source>
</evidence>